<name>A0A9Q0JUK4_9MAGN</name>
<evidence type="ECO:0000256" key="8">
    <source>
        <dbReference type="SAM" id="MobiDB-lite"/>
    </source>
</evidence>
<dbReference type="SMART" id="SM00380">
    <property type="entry name" value="AP2"/>
    <property type="match status" value="1"/>
</dbReference>
<comment type="caution">
    <text evidence="10">The sequence shown here is derived from an EMBL/GenBank/DDBJ whole genome shotgun (WGS) entry which is preliminary data.</text>
</comment>
<gene>
    <name evidence="10" type="ORF">NE237_028899</name>
</gene>
<dbReference type="OrthoDB" id="676764at2759"/>
<comment type="similarity">
    <text evidence="7">Belongs to the AP2/ERF transcription factor family. ERF subfamily.</text>
</comment>
<dbReference type="GO" id="GO:0003700">
    <property type="term" value="F:DNA-binding transcription factor activity"/>
    <property type="evidence" value="ECO:0007669"/>
    <property type="project" value="InterPro"/>
</dbReference>
<dbReference type="Pfam" id="PF00847">
    <property type="entry name" value="AP2"/>
    <property type="match status" value="1"/>
</dbReference>
<keyword evidence="5" id="KW-0804">Transcription</keyword>
<dbReference type="FunFam" id="3.30.730.10:FF:000001">
    <property type="entry name" value="Ethylene-responsive transcription factor 2"/>
    <property type="match status" value="1"/>
</dbReference>
<evidence type="ECO:0000256" key="1">
    <source>
        <dbReference type="ARBA" id="ARBA00004123"/>
    </source>
</evidence>
<keyword evidence="3" id="KW-0238">DNA-binding</keyword>
<dbReference type="SUPFAM" id="SSF54171">
    <property type="entry name" value="DNA-binding domain"/>
    <property type="match status" value="1"/>
</dbReference>
<keyword evidence="4" id="KW-0010">Activator</keyword>
<evidence type="ECO:0000256" key="2">
    <source>
        <dbReference type="ARBA" id="ARBA00023015"/>
    </source>
</evidence>
<organism evidence="10 11">
    <name type="scientific">Protea cynaroides</name>
    <dbReference type="NCBI Taxonomy" id="273540"/>
    <lineage>
        <taxon>Eukaryota</taxon>
        <taxon>Viridiplantae</taxon>
        <taxon>Streptophyta</taxon>
        <taxon>Embryophyta</taxon>
        <taxon>Tracheophyta</taxon>
        <taxon>Spermatophyta</taxon>
        <taxon>Magnoliopsida</taxon>
        <taxon>Proteales</taxon>
        <taxon>Proteaceae</taxon>
        <taxon>Protea</taxon>
    </lineage>
</organism>
<dbReference type="InterPro" id="IPR001471">
    <property type="entry name" value="AP2/ERF_dom"/>
</dbReference>
<feature type="region of interest" description="Disordered" evidence="8">
    <location>
        <begin position="1"/>
        <end position="28"/>
    </location>
</feature>
<evidence type="ECO:0000256" key="5">
    <source>
        <dbReference type="ARBA" id="ARBA00023163"/>
    </source>
</evidence>
<dbReference type="GO" id="GO:0003677">
    <property type="term" value="F:DNA binding"/>
    <property type="evidence" value="ECO:0007669"/>
    <property type="project" value="UniProtKB-KW"/>
</dbReference>
<dbReference type="InterPro" id="IPR016177">
    <property type="entry name" value="DNA-bd_dom_sf"/>
</dbReference>
<evidence type="ECO:0000313" key="11">
    <source>
        <dbReference type="Proteomes" id="UP001141806"/>
    </source>
</evidence>
<dbReference type="AlphaFoldDB" id="A0A9Q0JUK4"/>
<reference evidence="10" key="1">
    <citation type="journal article" date="2023" name="Plant J.">
        <title>The genome of the king protea, Protea cynaroides.</title>
        <authorList>
            <person name="Chang J."/>
            <person name="Duong T.A."/>
            <person name="Schoeman C."/>
            <person name="Ma X."/>
            <person name="Roodt D."/>
            <person name="Barker N."/>
            <person name="Li Z."/>
            <person name="Van de Peer Y."/>
            <person name="Mizrachi E."/>
        </authorList>
    </citation>
    <scope>NUCLEOTIDE SEQUENCE</scope>
    <source>
        <tissue evidence="10">Young leaves</tissue>
    </source>
</reference>
<keyword evidence="6" id="KW-0539">Nucleus</keyword>
<dbReference type="InterPro" id="IPR045277">
    <property type="entry name" value="DRE1A-I"/>
</dbReference>
<dbReference type="PANTHER" id="PTHR31839">
    <property type="entry name" value="DEHYDRATION-RESPONSIVE ELEMENT-BINDING PROTEIN 1D"/>
    <property type="match status" value="1"/>
</dbReference>
<evidence type="ECO:0000313" key="10">
    <source>
        <dbReference type="EMBL" id="KAJ4952067.1"/>
    </source>
</evidence>
<dbReference type="Gene3D" id="3.30.730.10">
    <property type="entry name" value="AP2/ERF domain"/>
    <property type="match status" value="1"/>
</dbReference>
<evidence type="ECO:0000256" key="3">
    <source>
        <dbReference type="ARBA" id="ARBA00023125"/>
    </source>
</evidence>
<evidence type="ECO:0000259" key="9">
    <source>
        <dbReference type="PROSITE" id="PS51032"/>
    </source>
</evidence>
<accession>A0A9Q0JUK4</accession>
<keyword evidence="2" id="KW-0805">Transcription regulation</keyword>
<dbReference type="PROSITE" id="PS51032">
    <property type="entry name" value="AP2_ERF"/>
    <property type="match status" value="1"/>
</dbReference>
<protein>
    <recommendedName>
        <fullName evidence="9">AP2/ERF domain-containing protein</fullName>
    </recommendedName>
</protein>
<feature type="compositionally biased region" description="Polar residues" evidence="8">
    <location>
        <begin position="1"/>
        <end position="11"/>
    </location>
</feature>
<proteinExistence type="inferred from homology"/>
<feature type="domain" description="AP2/ERF" evidence="9">
    <location>
        <begin position="92"/>
        <end position="149"/>
    </location>
</feature>
<dbReference type="PANTHER" id="PTHR31839:SF81">
    <property type="entry name" value="DEHYDRATION-RESPONSIVE ELEMENT-BINDING-LIKE PROTEIN"/>
    <property type="match status" value="1"/>
</dbReference>
<dbReference type="EMBL" id="JAMYWD010000012">
    <property type="protein sequence ID" value="KAJ4952067.1"/>
    <property type="molecule type" value="Genomic_DNA"/>
</dbReference>
<dbReference type="PRINTS" id="PR00367">
    <property type="entry name" value="ETHRSPELEMNT"/>
</dbReference>
<evidence type="ECO:0000256" key="4">
    <source>
        <dbReference type="ARBA" id="ARBA00023159"/>
    </source>
</evidence>
<dbReference type="GO" id="GO:0005634">
    <property type="term" value="C:nucleus"/>
    <property type="evidence" value="ECO:0007669"/>
    <property type="project" value="UniProtKB-SubCell"/>
</dbReference>
<dbReference type="InterPro" id="IPR036955">
    <property type="entry name" value="AP2/ERF_dom_sf"/>
</dbReference>
<dbReference type="Proteomes" id="UP001141806">
    <property type="component" value="Unassembled WGS sequence"/>
</dbReference>
<sequence length="259" mass="29147">MYTFHTYSSPTRFHPSIRPANRPEQSKQEKAALMDIIVSSSCTSDSHSLDLPGTPSTSPLLPTYDVQQLLLASNCPKRRAGRKKFRETRHPIYRGIRKRNFDKWVCEVREPHKKSRIWLGTFPTAEMAARAHDVAALALKGRSACLNFADSVLRLPIPESTDVKDIQRAAAEAAEEFRPAETTEKLCSNETRIEENMVTASPDSITSCPAALFLMDEEVSPTPILLEDMALLSPTHLEGAFHWDDVEFDVDMALWNYSI</sequence>
<comment type="subcellular location">
    <subcellularLocation>
        <location evidence="1">Nucleus</location>
    </subcellularLocation>
</comment>
<evidence type="ECO:0000256" key="6">
    <source>
        <dbReference type="ARBA" id="ARBA00023242"/>
    </source>
</evidence>
<dbReference type="CDD" id="cd00018">
    <property type="entry name" value="AP2"/>
    <property type="match status" value="1"/>
</dbReference>
<keyword evidence="11" id="KW-1185">Reference proteome</keyword>
<evidence type="ECO:0000256" key="7">
    <source>
        <dbReference type="ARBA" id="ARBA00024343"/>
    </source>
</evidence>